<evidence type="ECO:0000313" key="1">
    <source>
        <dbReference type="EMBL" id="OWZ16481.1"/>
    </source>
</evidence>
<proteinExistence type="predicted"/>
<reference evidence="2" key="1">
    <citation type="submission" date="2017-03" db="EMBL/GenBank/DDBJ databases">
        <title>Phytopthora megakarya and P. palmivora, two closely related causual agents of cacao black pod achieved similar genome size and gene model numbers by different mechanisms.</title>
        <authorList>
            <person name="Ali S."/>
            <person name="Shao J."/>
            <person name="Larry D.J."/>
            <person name="Kronmiller B."/>
            <person name="Shen D."/>
            <person name="Strem M.D."/>
            <person name="Melnick R.L."/>
            <person name="Guiltinan M.J."/>
            <person name="Tyler B.M."/>
            <person name="Meinhardt L.W."/>
            <person name="Bailey B.A."/>
        </authorList>
    </citation>
    <scope>NUCLEOTIDE SEQUENCE [LARGE SCALE GENOMIC DNA]</scope>
    <source>
        <strain evidence="2">zdho120</strain>
    </source>
</reference>
<comment type="caution">
    <text evidence="1">The sequence shown here is derived from an EMBL/GenBank/DDBJ whole genome shotgun (WGS) entry which is preliminary data.</text>
</comment>
<protein>
    <submittedName>
        <fullName evidence="1">Uncharacterized protein</fullName>
    </submittedName>
</protein>
<dbReference type="Proteomes" id="UP000198211">
    <property type="component" value="Unassembled WGS sequence"/>
</dbReference>
<accession>A0A225WFI8</accession>
<evidence type="ECO:0000313" key="2">
    <source>
        <dbReference type="Proteomes" id="UP000198211"/>
    </source>
</evidence>
<sequence>MADAHGCRSPMEINIRVDPAKDDGIDEPQFVYRYAVGALMYSATSARPEVAFARLMRYLMMTIDNGIFDKRPDSPQTRLV</sequence>
<gene>
    <name evidence="1" type="ORF">PHMEG_0009720</name>
</gene>
<dbReference type="EMBL" id="NBNE01000926">
    <property type="protein sequence ID" value="OWZ16481.1"/>
    <property type="molecule type" value="Genomic_DNA"/>
</dbReference>
<organism evidence="1 2">
    <name type="scientific">Phytophthora megakarya</name>
    <dbReference type="NCBI Taxonomy" id="4795"/>
    <lineage>
        <taxon>Eukaryota</taxon>
        <taxon>Sar</taxon>
        <taxon>Stramenopiles</taxon>
        <taxon>Oomycota</taxon>
        <taxon>Peronosporomycetes</taxon>
        <taxon>Peronosporales</taxon>
        <taxon>Peronosporaceae</taxon>
        <taxon>Phytophthora</taxon>
    </lineage>
</organism>
<keyword evidence="2" id="KW-1185">Reference proteome</keyword>
<dbReference type="AlphaFoldDB" id="A0A225WFI8"/>
<name>A0A225WFI8_9STRA</name>